<organism evidence="1">
    <name type="scientific">Zea mays</name>
    <name type="common">Maize</name>
    <dbReference type="NCBI Taxonomy" id="4577"/>
    <lineage>
        <taxon>Eukaryota</taxon>
        <taxon>Viridiplantae</taxon>
        <taxon>Streptophyta</taxon>
        <taxon>Embryophyta</taxon>
        <taxon>Tracheophyta</taxon>
        <taxon>Spermatophyta</taxon>
        <taxon>Magnoliopsida</taxon>
        <taxon>Liliopsida</taxon>
        <taxon>Poales</taxon>
        <taxon>Poaceae</taxon>
        <taxon>PACMAD clade</taxon>
        <taxon>Panicoideae</taxon>
        <taxon>Andropogonodae</taxon>
        <taxon>Andropogoneae</taxon>
        <taxon>Tripsacinae</taxon>
        <taxon>Zea</taxon>
    </lineage>
</organism>
<sequence length="66" mass="7806">MKLGCHLTRPTNQFLEQLQRLSLRKSRQQLLVMAAPRKKLLRGLHRLKISLRLQNKNTKRKSSMRG</sequence>
<proteinExistence type="predicted"/>
<protein>
    <submittedName>
        <fullName evidence="1">Uncharacterized protein</fullName>
    </submittedName>
</protein>
<evidence type="ECO:0000313" key="2">
    <source>
        <dbReference type="EMBL" id="ONM23164.1"/>
    </source>
</evidence>
<gene>
    <name evidence="2" type="ORF">ZEAMMB73_Zm00001d006240</name>
    <name evidence="1" type="ORF">ZEAMMB73_Zm00001d013851</name>
</gene>
<accession>A0A1D6EU16</accession>
<name>A0A1D6EU16_MAIZE</name>
<dbReference type="EMBL" id="CM000781">
    <property type="protein sequence ID" value="AQK64574.1"/>
    <property type="molecule type" value="Genomic_DNA"/>
</dbReference>
<dbReference type="EMBL" id="CM007648">
    <property type="protein sequence ID" value="ONM23164.1"/>
    <property type="molecule type" value="Genomic_DNA"/>
</dbReference>
<evidence type="ECO:0000313" key="1">
    <source>
        <dbReference type="EMBL" id="AQK64574.1"/>
    </source>
</evidence>
<dbReference type="AlphaFoldDB" id="A0A1D6EU16"/>
<dbReference type="InParanoid" id="A0A1D6EU16"/>
<reference evidence="1" key="1">
    <citation type="submission" date="2015-12" db="EMBL/GenBank/DDBJ databases">
        <title>Update maize B73 reference genome by single molecule sequencing technologies.</title>
        <authorList>
            <consortium name="Maize Genome Sequencing Project"/>
            <person name="Ware D."/>
        </authorList>
    </citation>
    <scope>NUCLEOTIDE SEQUENCE</scope>
    <source>
        <tissue evidence="1">Seedling</tissue>
    </source>
</reference>